<keyword evidence="2" id="KW-1185">Reference proteome</keyword>
<feature type="non-terminal residue" evidence="1">
    <location>
        <position position="1"/>
    </location>
</feature>
<organism evidence="1 2">
    <name type="scientific">Racocetra persica</name>
    <dbReference type="NCBI Taxonomy" id="160502"/>
    <lineage>
        <taxon>Eukaryota</taxon>
        <taxon>Fungi</taxon>
        <taxon>Fungi incertae sedis</taxon>
        <taxon>Mucoromycota</taxon>
        <taxon>Glomeromycotina</taxon>
        <taxon>Glomeromycetes</taxon>
        <taxon>Diversisporales</taxon>
        <taxon>Gigasporaceae</taxon>
        <taxon>Racocetra</taxon>
    </lineage>
</organism>
<reference evidence="1" key="1">
    <citation type="submission" date="2021-06" db="EMBL/GenBank/DDBJ databases">
        <authorList>
            <person name="Kallberg Y."/>
            <person name="Tangrot J."/>
            <person name="Rosling A."/>
        </authorList>
    </citation>
    <scope>NUCLEOTIDE SEQUENCE</scope>
    <source>
        <strain evidence="1">MA461A</strain>
    </source>
</reference>
<name>A0ACA9SVV1_9GLOM</name>
<accession>A0ACA9SVV1</accession>
<feature type="non-terminal residue" evidence="1">
    <location>
        <position position="135"/>
    </location>
</feature>
<evidence type="ECO:0000313" key="2">
    <source>
        <dbReference type="Proteomes" id="UP000789920"/>
    </source>
</evidence>
<evidence type="ECO:0000313" key="1">
    <source>
        <dbReference type="EMBL" id="CAG8850335.1"/>
    </source>
</evidence>
<gene>
    <name evidence="1" type="ORF">RPERSI_LOCUS36037</name>
</gene>
<comment type="caution">
    <text evidence="1">The sequence shown here is derived from an EMBL/GenBank/DDBJ whole genome shotgun (WGS) entry which is preliminary data.</text>
</comment>
<proteinExistence type="predicted"/>
<dbReference type="EMBL" id="CAJVQC010170238">
    <property type="protein sequence ID" value="CAG8850335.1"/>
    <property type="molecule type" value="Genomic_DNA"/>
</dbReference>
<protein>
    <submittedName>
        <fullName evidence="1">6229_t:CDS:1</fullName>
    </submittedName>
</protein>
<dbReference type="Proteomes" id="UP000789920">
    <property type="component" value="Unassembled WGS sequence"/>
</dbReference>
<sequence>ERWAAIKKFNQHEYQFWQKLTEIANLKHKLLYLNYKYFPIRKSKKCKRSNNTSYRQRPLLAADIIKSTEIRSNKNIKLLQIQETNNAYALSDNNNSSNLSIELPSYSYFIPIFHESFIPYYFLSEYRQSVAASNM</sequence>